<dbReference type="AlphaFoldDB" id="A0A1I4WEW3"/>
<evidence type="ECO:0000313" key="2">
    <source>
        <dbReference type="EMBL" id="SFN12364.1"/>
    </source>
</evidence>
<dbReference type="STRING" id="913024.SAMN05421741_101205"/>
<dbReference type="InterPro" id="IPR024775">
    <property type="entry name" value="DinB-like"/>
</dbReference>
<evidence type="ECO:0000313" key="3">
    <source>
        <dbReference type="Proteomes" id="UP000199036"/>
    </source>
</evidence>
<sequence>MTEFEKYIQRYINLILSENWLDEMKIVCNQTLEIYQSLTEEQSNFAYADGKWTLKTLLEHLTDVEKIFHYRALRFARKDQTELPGFNEENYAKNGTANQQELPSLIEEFHLNRLLSLAFFNKLTSEQLAQKGNANGNEVSVETIGKLIVGHNIHHLNIIKERYLPNLKFDLE</sequence>
<accession>A0A1I4WEW3</accession>
<proteinExistence type="predicted"/>
<organism evidence="2 3">
    <name type="scientific">Paenimyroides ummariense</name>
    <dbReference type="NCBI Taxonomy" id="913024"/>
    <lineage>
        <taxon>Bacteria</taxon>
        <taxon>Pseudomonadati</taxon>
        <taxon>Bacteroidota</taxon>
        <taxon>Flavobacteriia</taxon>
        <taxon>Flavobacteriales</taxon>
        <taxon>Flavobacteriaceae</taxon>
        <taxon>Paenimyroides</taxon>
    </lineage>
</organism>
<dbReference type="RefSeq" id="WP_091517667.1">
    <property type="nucleotide sequence ID" value="NZ_FOVI01000001.1"/>
</dbReference>
<name>A0A1I4WEW3_9FLAO</name>
<dbReference type="Proteomes" id="UP000199036">
    <property type="component" value="Unassembled WGS sequence"/>
</dbReference>
<feature type="domain" description="DinB-like" evidence="1">
    <location>
        <begin position="30"/>
        <end position="159"/>
    </location>
</feature>
<dbReference type="OrthoDB" id="9793216at2"/>
<gene>
    <name evidence="2" type="ORF">SAMN05421741_101205</name>
</gene>
<keyword evidence="3" id="KW-1185">Reference proteome</keyword>
<dbReference type="SUPFAM" id="SSF109854">
    <property type="entry name" value="DinB/YfiT-like putative metalloenzymes"/>
    <property type="match status" value="1"/>
</dbReference>
<protein>
    <submittedName>
        <fullName evidence="2">DinB superfamily protein</fullName>
    </submittedName>
</protein>
<evidence type="ECO:0000259" key="1">
    <source>
        <dbReference type="Pfam" id="PF12867"/>
    </source>
</evidence>
<dbReference type="EMBL" id="FOVI01000001">
    <property type="protein sequence ID" value="SFN12364.1"/>
    <property type="molecule type" value="Genomic_DNA"/>
</dbReference>
<reference evidence="3" key="1">
    <citation type="submission" date="2016-10" db="EMBL/GenBank/DDBJ databases">
        <authorList>
            <person name="Varghese N."/>
            <person name="Submissions S."/>
        </authorList>
    </citation>
    <scope>NUCLEOTIDE SEQUENCE [LARGE SCALE GENOMIC DNA]</scope>
    <source>
        <strain evidence="3">DS-12</strain>
    </source>
</reference>
<dbReference type="InterPro" id="IPR034660">
    <property type="entry name" value="DinB/YfiT-like"/>
</dbReference>
<dbReference type="Pfam" id="PF12867">
    <property type="entry name" value="DinB_2"/>
    <property type="match status" value="1"/>
</dbReference>
<dbReference type="Gene3D" id="1.20.120.450">
    <property type="entry name" value="dinb family like domain"/>
    <property type="match status" value="1"/>
</dbReference>